<sequence>MAGVLVKLAAKKVMGKEMAKYQDKKVGGKTDPYFTKVVDPRTGKEKKMKKQVPDYIPDHDALILAKMRNRSYKLDMCLFEIAGIRFGWSSVIGLVPAFGDAADAALALLLVWRCSRIECGLGPTALVSMLINVLLDFVVGLVPLLGDLADAAFKANTKNVRVLEKRLDEVYKPKGLKSKDEERMKRVKEERRRTGMRFEEEYEAPPATVIEEFSDDEEYERRKFVQEGRDADRRAAAGVREPERSYGGEQQKRGSWYDGFRSGNRQADLERGEAPPPKPARQPSNRDDAFYIIPFAEFHNLRWDAYIFRQSDVPDLDYEKLQIGAEFGLVVQQQREIVDTRKAAIHAKKAKLCNRRGQQVASHFFNLVESEFAVVVAFVAVVGVVVIVTALQATPLIFVTLPVLEGLHQGTHLKDAYVETATIDETPTQLKSAQWKDRVSSTLLVSDARPFNYEFLQRRQKSRILGYRLHVQAGTTQIPPSVLQVAISTQSQALKIPKRPVGEC</sequence>
<evidence type="ECO:0000313" key="3">
    <source>
        <dbReference type="EMBL" id="TKX24889.1"/>
    </source>
</evidence>
<feature type="compositionally biased region" description="Basic and acidic residues" evidence="1">
    <location>
        <begin position="224"/>
        <end position="252"/>
    </location>
</feature>
<name>A0A4U7B275_9PEZI</name>
<dbReference type="PANTHER" id="PTHR35519">
    <property type="entry name" value="MEMBRANE PROTEINS"/>
    <property type="match status" value="1"/>
</dbReference>
<organism evidence="3 4">
    <name type="scientific">Elsinoe australis</name>
    <dbReference type="NCBI Taxonomy" id="40998"/>
    <lineage>
        <taxon>Eukaryota</taxon>
        <taxon>Fungi</taxon>
        <taxon>Dikarya</taxon>
        <taxon>Ascomycota</taxon>
        <taxon>Pezizomycotina</taxon>
        <taxon>Dothideomycetes</taxon>
        <taxon>Dothideomycetidae</taxon>
        <taxon>Myriangiales</taxon>
        <taxon>Elsinoaceae</taxon>
        <taxon>Elsinoe</taxon>
    </lineage>
</organism>
<accession>A0A4U7B275</accession>
<keyword evidence="2" id="KW-1133">Transmembrane helix</keyword>
<dbReference type="Pfam" id="PF13430">
    <property type="entry name" value="DUF4112"/>
    <property type="match status" value="1"/>
</dbReference>
<evidence type="ECO:0000256" key="1">
    <source>
        <dbReference type="SAM" id="MobiDB-lite"/>
    </source>
</evidence>
<dbReference type="PANTHER" id="PTHR35519:SF2">
    <property type="entry name" value="PH DOMAIN PROTEIN"/>
    <property type="match status" value="1"/>
</dbReference>
<keyword evidence="2" id="KW-0472">Membrane</keyword>
<dbReference type="AlphaFoldDB" id="A0A4U7B275"/>
<comment type="caution">
    <text evidence="3">The sequence shown here is derived from an EMBL/GenBank/DDBJ whole genome shotgun (WGS) entry which is preliminary data.</text>
</comment>
<feature type="region of interest" description="Disordered" evidence="1">
    <location>
        <begin position="224"/>
        <end position="285"/>
    </location>
</feature>
<evidence type="ECO:0000256" key="2">
    <source>
        <dbReference type="SAM" id="Phobius"/>
    </source>
</evidence>
<proteinExistence type="predicted"/>
<evidence type="ECO:0008006" key="5">
    <source>
        <dbReference type="Google" id="ProtNLM"/>
    </source>
</evidence>
<dbReference type="Proteomes" id="UP000308133">
    <property type="component" value="Unassembled WGS sequence"/>
</dbReference>
<keyword evidence="2" id="KW-0812">Transmembrane</keyword>
<evidence type="ECO:0000313" key="4">
    <source>
        <dbReference type="Proteomes" id="UP000308133"/>
    </source>
</evidence>
<gene>
    <name evidence="3" type="ORF">C1H76_2842</name>
</gene>
<feature type="transmembrane region" description="Helical" evidence="2">
    <location>
        <begin position="372"/>
        <end position="404"/>
    </location>
</feature>
<dbReference type="InterPro" id="IPR025187">
    <property type="entry name" value="DUF4112"/>
</dbReference>
<reference evidence="3 4" key="1">
    <citation type="submission" date="2018-02" db="EMBL/GenBank/DDBJ databases">
        <title>Draft genome sequences of Elsinoe sp., causing black scab on jojoba.</title>
        <authorList>
            <person name="Stodart B."/>
            <person name="Jeffress S."/>
            <person name="Ash G."/>
            <person name="Arun Chinnappa K."/>
        </authorList>
    </citation>
    <scope>NUCLEOTIDE SEQUENCE [LARGE SCALE GENOMIC DNA]</scope>
    <source>
        <strain evidence="3 4">Hillstone_2</strain>
    </source>
</reference>
<protein>
    <recommendedName>
        <fullName evidence="5">Ph domain-containing protein</fullName>
    </recommendedName>
</protein>
<dbReference type="EMBL" id="PTQR01000037">
    <property type="protein sequence ID" value="TKX24889.1"/>
    <property type="molecule type" value="Genomic_DNA"/>
</dbReference>